<comment type="caution">
    <text evidence="1">The sequence shown here is derived from an EMBL/GenBank/DDBJ whole genome shotgun (WGS) entry which is preliminary data.</text>
</comment>
<keyword evidence="2" id="KW-1185">Reference proteome</keyword>
<evidence type="ECO:0000313" key="2">
    <source>
        <dbReference type="Proteomes" id="UP000003327"/>
    </source>
</evidence>
<dbReference type="Proteomes" id="UP000003327">
    <property type="component" value="Unassembled WGS sequence"/>
</dbReference>
<dbReference type="EMBL" id="ACVA01000002">
    <property type="protein sequence ID" value="EEX20052.1"/>
    <property type="molecule type" value="Genomic_DNA"/>
</dbReference>
<name>C9MKA8_9BACT</name>
<protein>
    <submittedName>
        <fullName evidence="1">Uncharacterized protein</fullName>
    </submittedName>
</protein>
<sequence length="62" mass="6758">MGEAGIGFNIRRGVEGEASFPSFRMGMEGAFTASLHPTDRSFVCKPIVSSPIPHLSILYKCR</sequence>
<reference evidence="1 2" key="1">
    <citation type="submission" date="2009-09" db="EMBL/GenBank/DDBJ databases">
        <authorList>
            <person name="Weinstock G."/>
            <person name="Sodergren E."/>
            <person name="Clifton S."/>
            <person name="Fulton L."/>
            <person name="Fulton B."/>
            <person name="Courtney L."/>
            <person name="Fronick C."/>
            <person name="Harrison M."/>
            <person name="Strong C."/>
            <person name="Farmer C."/>
            <person name="Delahaunty K."/>
            <person name="Markovic C."/>
            <person name="Hall O."/>
            <person name="Minx P."/>
            <person name="Tomlinson C."/>
            <person name="Mitreva M."/>
            <person name="Nelson J."/>
            <person name="Hou S."/>
            <person name="Wollam A."/>
            <person name="Pepin K.H."/>
            <person name="Johnson M."/>
            <person name="Bhonagiri V."/>
            <person name="Nash W.E."/>
            <person name="Warren W."/>
            <person name="Chinwalla A."/>
            <person name="Mardis E.R."/>
            <person name="Wilson R.K."/>
        </authorList>
    </citation>
    <scope>NUCLEOTIDE SEQUENCE [LARGE SCALE GENOMIC DNA]</scope>
    <source>
        <strain evidence="1 2">F0319</strain>
    </source>
</reference>
<evidence type="ECO:0000313" key="1">
    <source>
        <dbReference type="EMBL" id="EEX20052.1"/>
    </source>
</evidence>
<accession>C9MKA8</accession>
<dbReference type="AlphaFoldDB" id="C9MKA8"/>
<dbReference type="HOGENOM" id="CLU_2900506_0_0_10"/>
<organism evidence="1 2">
    <name type="scientific">Prevotella veroralis F0319</name>
    <dbReference type="NCBI Taxonomy" id="649761"/>
    <lineage>
        <taxon>Bacteria</taxon>
        <taxon>Pseudomonadati</taxon>
        <taxon>Bacteroidota</taxon>
        <taxon>Bacteroidia</taxon>
        <taxon>Bacteroidales</taxon>
        <taxon>Prevotellaceae</taxon>
        <taxon>Prevotella</taxon>
    </lineage>
</organism>
<proteinExistence type="predicted"/>
<gene>
    <name evidence="1" type="ORF">HMPREF0973_00025</name>
</gene>